<accession>A0ABM9I3R7</accession>
<dbReference type="Pfam" id="PF00977">
    <property type="entry name" value="His_biosynth"/>
    <property type="match status" value="1"/>
</dbReference>
<dbReference type="InterPro" id="IPR013785">
    <property type="entry name" value="Aldolase_TIM"/>
</dbReference>
<sequence>MEIIPVIDIMGGLVVHAKEGRREQYRPLQSALCSTAEPEAVIRGLLAVHPFKRIYVADLDALMGKAPQTNLAIDLTRRFPDIEFWMDRGLPSDGDIPFFQTGSNVRAVIGSESLSEKSLALLTRLERDFILSLDFLGDRLLGAASLLDSPELWPERVILMSLAHVGSTAGPDFHRLASFNLKHPDRRFIVAGGVRNGHDLRRLKTMGAAGVLVASALHSGAVNPRLIEDLGKTVI</sequence>
<dbReference type="Proteomes" id="UP001162030">
    <property type="component" value="Chromosome"/>
</dbReference>
<evidence type="ECO:0000313" key="6">
    <source>
        <dbReference type="EMBL" id="CAI8872835.1"/>
    </source>
</evidence>
<comment type="similarity">
    <text evidence="1 5">Belongs to the HisA/HisF family.</text>
</comment>
<dbReference type="Gene3D" id="3.20.20.70">
    <property type="entry name" value="Aldolase class I"/>
    <property type="match status" value="1"/>
</dbReference>
<protein>
    <submittedName>
        <fullName evidence="6">Histidine biosynthesis protein</fullName>
    </submittedName>
</protein>
<evidence type="ECO:0000256" key="1">
    <source>
        <dbReference type="ARBA" id="ARBA00009667"/>
    </source>
</evidence>
<dbReference type="PANTHER" id="PTHR43090">
    <property type="entry name" value="1-(5-PHOSPHORIBOSYL)-5-[(5-PHOSPHORIBOSYLAMINO)METHYLIDENEAMINO] IMIDAZOLE-4-CARBOXAMIDE ISOMERASE"/>
    <property type="match status" value="1"/>
</dbReference>
<keyword evidence="3 5" id="KW-0368">Histidine biosynthesis</keyword>
<dbReference type="RefSeq" id="WP_026611268.1">
    <property type="nucleotide sequence ID" value="NZ_OX458333.1"/>
</dbReference>
<dbReference type="CDD" id="cd04723">
    <property type="entry name" value="HisA_HisF"/>
    <property type="match status" value="1"/>
</dbReference>
<gene>
    <name evidence="6" type="ORF">MSZNOR_2913</name>
</gene>
<dbReference type="InterPro" id="IPR044524">
    <property type="entry name" value="Isoase_HisA-like"/>
</dbReference>
<reference evidence="6 7" key="1">
    <citation type="submission" date="2023-03" db="EMBL/GenBank/DDBJ databases">
        <authorList>
            <person name="Pearce D."/>
        </authorList>
    </citation>
    <scope>NUCLEOTIDE SEQUENCE [LARGE SCALE GENOMIC DNA]</scope>
    <source>
        <strain evidence="6">Msz</strain>
    </source>
</reference>
<keyword evidence="7" id="KW-1185">Reference proteome</keyword>
<evidence type="ECO:0000256" key="3">
    <source>
        <dbReference type="ARBA" id="ARBA00023102"/>
    </source>
</evidence>
<dbReference type="InterPro" id="IPR006062">
    <property type="entry name" value="His_biosynth"/>
</dbReference>
<proteinExistence type="inferred from homology"/>
<name>A0ABM9I3R7_9GAMM</name>
<evidence type="ECO:0000256" key="2">
    <source>
        <dbReference type="ARBA" id="ARBA00022605"/>
    </source>
</evidence>
<keyword evidence="2 5" id="KW-0028">Amino-acid biosynthesis</keyword>
<evidence type="ECO:0000313" key="7">
    <source>
        <dbReference type="Proteomes" id="UP001162030"/>
    </source>
</evidence>
<comment type="pathway">
    <text evidence="4">Amino-acid biosynthesis.</text>
</comment>
<evidence type="ECO:0000256" key="5">
    <source>
        <dbReference type="RuleBase" id="RU003657"/>
    </source>
</evidence>
<dbReference type="PANTHER" id="PTHR43090:SF2">
    <property type="entry name" value="1-(5-PHOSPHORIBOSYL)-5-[(5-PHOSPHORIBOSYLAMINO)METHYLIDENEAMINO] IMIDAZOLE-4-CARBOXAMIDE ISOMERASE"/>
    <property type="match status" value="1"/>
</dbReference>
<organism evidence="6 7">
    <name type="scientific">Methylocaldum szegediense</name>
    <dbReference type="NCBI Taxonomy" id="73780"/>
    <lineage>
        <taxon>Bacteria</taxon>
        <taxon>Pseudomonadati</taxon>
        <taxon>Pseudomonadota</taxon>
        <taxon>Gammaproteobacteria</taxon>
        <taxon>Methylococcales</taxon>
        <taxon>Methylococcaceae</taxon>
        <taxon>Methylocaldum</taxon>
    </lineage>
</organism>
<dbReference type="EMBL" id="OX458333">
    <property type="protein sequence ID" value="CAI8872835.1"/>
    <property type="molecule type" value="Genomic_DNA"/>
</dbReference>
<dbReference type="SUPFAM" id="SSF51366">
    <property type="entry name" value="Ribulose-phoshate binding barrel"/>
    <property type="match status" value="1"/>
</dbReference>
<dbReference type="InterPro" id="IPR011060">
    <property type="entry name" value="RibuloseP-bd_barrel"/>
</dbReference>
<evidence type="ECO:0000256" key="4">
    <source>
        <dbReference type="ARBA" id="ARBA00029440"/>
    </source>
</evidence>